<evidence type="ECO:0000256" key="3">
    <source>
        <dbReference type="ARBA" id="ARBA00022723"/>
    </source>
</evidence>
<dbReference type="InterPro" id="IPR003495">
    <property type="entry name" value="CobW/HypB/UreG_nucleotide-bd"/>
</dbReference>
<organism evidence="9 10">
    <name type="scientific">Candidatus Wirthbacteria bacterium CG2_30_54_11</name>
    <dbReference type="NCBI Taxonomy" id="1817892"/>
    <lineage>
        <taxon>Bacteria</taxon>
        <taxon>Candidatus Wirthbacteria</taxon>
    </lineage>
</organism>
<comment type="caution">
    <text evidence="9">The sequence shown here is derived from an EMBL/GenBank/DDBJ whole genome shotgun (WGS) entry which is preliminary data.</text>
</comment>
<comment type="similarity">
    <text evidence="1">Belongs to the SIMIBI class G3E GTPase family. HypB/HupM subfamily.</text>
</comment>
<dbReference type="GO" id="GO:0003924">
    <property type="term" value="F:GTPase activity"/>
    <property type="evidence" value="ECO:0007669"/>
    <property type="project" value="InterPro"/>
</dbReference>
<dbReference type="PIRSF" id="PIRSF005624">
    <property type="entry name" value="Ni-bind_GTPase"/>
    <property type="match status" value="1"/>
</dbReference>
<evidence type="ECO:0000256" key="5">
    <source>
        <dbReference type="ARBA" id="ARBA00022801"/>
    </source>
</evidence>
<dbReference type="InterPro" id="IPR027417">
    <property type="entry name" value="P-loop_NTPase"/>
</dbReference>
<dbReference type="GO" id="GO:0051604">
    <property type="term" value="P:protein maturation"/>
    <property type="evidence" value="ECO:0007669"/>
    <property type="project" value="InterPro"/>
</dbReference>
<dbReference type="AlphaFoldDB" id="A0A1J5IFR3"/>
<dbReference type="GO" id="GO:0005525">
    <property type="term" value="F:GTP binding"/>
    <property type="evidence" value="ECO:0007669"/>
    <property type="project" value="UniProtKB-KW"/>
</dbReference>
<dbReference type="Pfam" id="PF02492">
    <property type="entry name" value="cobW"/>
    <property type="match status" value="1"/>
</dbReference>
<proteinExistence type="inferred from homology"/>
<dbReference type="Gene3D" id="3.40.50.300">
    <property type="entry name" value="P-loop containing nucleotide triphosphate hydrolases"/>
    <property type="match status" value="1"/>
</dbReference>
<dbReference type="PANTHER" id="PTHR30134">
    <property type="entry name" value="HYDROGENASE PROTEIN ASSEMBLY PROTEIN, NICKEL CHAPERONE"/>
    <property type="match status" value="1"/>
</dbReference>
<evidence type="ECO:0000256" key="7">
    <source>
        <dbReference type="ARBA" id="ARBA00023134"/>
    </source>
</evidence>
<keyword evidence="6" id="KW-0862">Zinc</keyword>
<evidence type="ECO:0000256" key="2">
    <source>
        <dbReference type="ARBA" id="ARBA00022596"/>
    </source>
</evidence>
<dbReference type="NCBIfam" id="TIGR00073">
    <property type="entry name" value="hypB"/>
    <property type="match status" value="1"/>
</dbReference>
<feature type="domain" description="CobW/HypB/UreG nucleotide-binding" evidence="8">
    <location>
        <begin position="34"/>
        <end position="196"/>
    </location>
</feature>
<dbReference type="EMBL" id="MNZT01000108">
    <property type="protein sequence ID" value="OIP95563.1"/>
    <property type="molecule type" value="Genomic_DNA"/>
</dbReference>
<dbReference type="SUPFAM" id="SSF52540">
    <property type="entry name" value="P-loop containing nucleoside triphosphate hydrolases"/>
    <property type="match status" value="1"/>
</dbReference>
<evidence type="ECO:0000256" key="6">
    <source>
        <dbReference type="ARBA" id="ARBA00022833"/>
    </source>
</evidence>
<reference evidence="9 10" key="1">
    <citation type="journal article" date="2016" name="Environ. Microbiol.">
        <title>Genomic resolution of a cold subsurface aquifer community provides metabolic insights for novel microbes adapted to high CO concentrations.</title>
        <authorList>
            <person name="Probst A.J."/>
            <person name="Castelle C.J."/>
            <person name="Singh A."/>
            <person name="Brown C.T."/>
            <person name="Anantharaman K."/>
            <person name="Sharon I."/>
            <person name="Hug L.A."/>
            <person name="Burstein D."/>
            <person name="Emerson J.B."/>
            <person name="Thomas B.C."/>
            <person name="Banfield J.F."/>
        </authorList>
    </citation>
    <scope>NUCLEOTIDE SEQUENCE [LARGE SCALE GENOMIC DNA]</scope>
    <source>
        <strain evidence="9">CG2_30_54_11</strain>
    </source>
</reference>
<evidence type="ECO:0000313" key="9">
    <source>
        <dbReference type="EMBL" id="OIP95563.1"/>
    </source>
</evidence>
<dbReference type="GO" id="GO:0016151">
    <property type="term" value="F:nickel cation binding"/>
    <property type="evidence" value="ECO:0007669"/>
    <property type="project" value="InterPro"/>
</dbReference>
<keyword evidence="5" id="KW-0378">Hydrolase</keyword>
<evidence type="ECO:0000313" key="10">
    <source>
        <dbReference type="Proteomes" id="UP000183245"/>
    </source>
</evidence>
<keyword evidence="3" id="KW-0479">Metal-binding</keyword>
<accession>A0A1J5IFR3</accession>
<dbReference type="InterPro" id="IPR004392">
    <property type="entry name" value="Hyd_mat_HypB"/>
</dbReference>
<dbReference type="Proteomes" id="UP000183245">
    <property type="component" value="Unassembled WGS sequence"/>
</dbReference>
<sequence>MAEVILNKNLQSENNRIAAANRKTLKKHGIWCLNIMGSPGAGKTALLEKTAQKLKKKYEIAVIEGDMATTNDRDRVLRNGIPAVQITTRQYKSSCHMNAFMVADVLHLFDLASLDILIIENVGNLVCPAEFDLGEDKRLVVLSITEGEDKPLKYPVMFNRADAVALNKMDLQFVLKADLPLTRKNIRACNPQAEIFEVSARAEGGLDTLVAWIESQIKAKKAIVKRGQKPARKKTRK</sequence>
<dbReference type="GO" id="GO:0008270">
    <property type="term" value="F:zinc ion binding"/>
    <property type="evidence" value="ECO:0007669"/>
    <property type="project" value="TreeGrafter"/>
</dbReference>
<evidence type="ECO:0000256" key="4">
    <source>
        <dbReference type="ARBA" id="ARBA00022741"/>
    </source>
</evidence>
<keyword evidence="2" id="KW-0533">Nickel</keyword>
<gene>
    <name evidence="9" type="ORF">AUK40_05920</name>
</gene>
<protein>
    <submittedName>
        <fullName evidence="9">Hydrogenase accessory protein HypB</fullName>
    </submittedName>
</protein>
<name>A0A1J5IFR3_9BACT</name>
<keyword evidence="7" id="KW-0342">GTP-binding</keyword>
<dbReference type="STRING" id="1817892.AUK40_05920"/>
<dbReference type="PANTHER" id="PTHR30134:SF2">
    <property type="entry name" value="HYDROGENASE MATURATION FACTOR HYPB"/>
    <property type="match status" value="1"/>
</dbReference>
<keyword evidence="4" id="KW-0547">Nucleotide-binding</keyword>
<evidence type="ECO:0000256" key="1">
    <source>
        <dbReference type="ARBA" id="ARBA00006211"/>
    </source>
</evidence>
<evidence type="ECO:0000259" key="8">
    <source>
        <dbReference type="Pfam" id="PF02492"/>
    </source>
</evidence>